<evidence type="ECO:0008006" key="3">
    <source>
        <dbReference type="Google" id="ProtNLM"/>
    </source>
</evidence>
<comment type="caution">
    <text evidence="1">The sequence shown here is derived from an EMBL/GenBank/DDBJ whole genome shotgun (WGS) entry which is preliminary data.</text>
</comment>
<sequence length="229" mass="26171">MPNHTVYLVRDPTEEEIAHMVELHVKAYEGDPATGVMLGNDWSLSGDLGQAIIRATLLEGELYAVKDGDKIVSYGAWFSPGTGLFATPEQRALGWDQFFEKLKPEIQYWFNHTVREISLIDWNIELDQRQYPDTNRKHAEAMFTDEERQRRWWCPDLVTDPASQGRGYATAIVDCVFRMVRGKGGFIGLATTKPVNVRKYTSMGFRERGSYNIPSPIVDLENHILTRET</sequence>
<proteinExistence type="predicted"/>
<dbReference type="InterPro" id="IPR016181">
    <property type="entry name" value="Acyl_CoA_acyltransferase"/>
</dbReference>
<evidence type="ECO:0000313" key="2">
    <source>
        <dbReference type="Proteomes" id="UP001383192"/>
    </source>
</evidence>
<dbReference type="Gene3D" id="3.40.630.30">
    <property type="match status" value="1"/>
</dbReference>
<dbReference type="SUPFAM" id="SSF55729">
    <property type="entry name" value="Acyl-CoA N-acyltransferases (Nat)"/>
    <property type="match status" value="1"/>
</dbReference>
<protein>
    <recommendedName>
        <fullName evidence="3">N-acetyltransferase domain-containing protein</fullName>
    </recommendedName>
</protein>
<dbReference type="EMBL" id="JAYKXP010000205">
    <property type="protein sequence ID" value="KAK7019677.1"/>
    <property type="molecule type" value="Genomic_DNA"/>
</dbReference>
<gene>
    <name evidence="1" type="ORF">VNI00_018022</name>
</gene>
<keyword evidence="2" id="KW-1185">Reference proteome</keyword>
<accession>A0AAW0B1B3</accession>
<dbReference type="Proteomes" id="UP001383192">
    <property type="component" value="Unassembled WGS sequence"/>
</dbReference>
<organism evidence="1 2">
    <name type="scientific">Paramarasmius palmivorus</name>
    <dbReference type="NCBI Taxonomy" id="297713"/>
    <lineage>
        <taxon>Eukaryota</taxon>
        <taxon>Fungi</taxon>
        <taxon>Dikarya</taxon>
        <taxon>Basidiomycota</taxon>
        <taxon>Agaricomycotina</taxon>
        <taxon>Agaricomycetes</taxon>
        <taxon>Agaricomycetidae</taxon>
        <taxon>Agaricales</taxon>
        <taxon>Marasmiineae</taxon>
        <taxon>Marasmiaceae</taxon>
        <taxon>Paramarasmius</taxon>
    </lineage>
</organism>
<evidence type="ECO:0000313" key="1">
    <source>
        <dbReference type="EMBL" id="KAK7019677.1"/>
    </source>
</evidence>
<name>A0AAW0B1B3_9AGAR</name>
<reference evidence="1 2" key="1">
    <citation type="submission" date="2024-01" db="EMBL/GenBank/DDBJ databases">
        <title>A draft genome for a cacao thread blight-causing isolate of Paramarasmius palmivorus.</title>
        <authorList>
            <person name="Baruah I.K."/>
            <person name="Bukari Y."/>
            <person name="Amoako-Attah I."/>
            <person name="Meinhardt L.W."/>
            <person name="Bailey B.A."/>
            <person name="Cohen S.P."/>
        </authorList>
    </citation>
    <scope>NUCLEOTIDE SEQUENCE [LARGE SCALE GENOMIC DNA]</scope>
    <source>
        <strain evidence="1 2">GH-12</strain>
    </source>
</reference>
<dbReference type="AlphaFoldDB" id="A0AAW0B1B3"/>